<evidence type="ECO:0000256" key="6">
    <source>
        <dbReference type="ARBA" id="ARBA00022691"/>
    </source>
</evidence>
<feature type="domain" description="SET" evidence="17">
    <location>
        <begin position="189"/>
        <end position="537"/>
    </location>
</feature>
<dbReference type="RefSeq" id="XP_028277122.1">
    <property type="nucleotide sequence ID" value="XM_028421321.1"/>
</dbReference>
<evidence type="ECO:0000256" key="8">
    <source>
        <dbReference type="ARBA" id="ARBA00022771"/>
    </source>
</evidence>
<dbReference type="Gene3D" id="6.10.140.2220">
    <property type="match status" value="1"/>
</dbReference>
<evidence type="ECO:0000259" key="17">
    <source>
        <dbReference type="PROSITE" id="PS50280"/>
    </source>
</evidence>
<dbReference type="PANTHER" id="PTHR46165:SF2">
    <property type="entry name" value="SET AND MYND DOMAIN-CONTAINING PROTEIN 4"/>
    <property type="match status" value="1"/>
</dbReference>
<dbReference type="GeneID" id="114445963"/>
<evidence type="ECO:0000313" key="19">
    <source>
        <dbReference type="Proteomes" id="UP000515145"/>
    </source>
</evidence>
<evidence type="ECO:0000256" key="1">
    <source>
        <dbReference type="ARBA" id="ARBA00004123"/>
    </source>
</evidence>
<evidence type="ECO:0000256" key="12">
    <source>
        <dbReference type="ARBA" id="ARBA00093423"/>
    </source>
</evidence>
<dbReference type="Gene3D" id="2.170.270.10">
    <property type="entry name" value="SET domain"/>
    <property type="match status" value="1"/>
</dbReference>
<keyword evidence="5" id="KW-0808">Transferase</keyword>
<evidence type="ECO:0000256" key="11">
    <source>
        <dbReference type="ARBA" id="ARBA00048985"/>
    </source>
</evidence>
<dbReference type="AlphaFoldDB" id="A0A6P7JJT7"/>
<feature type="domain" description="MYND-type" evidence="18">
    <location>
        <begin position="260"/>
        <end position="299"/>
    </location>
</feature>
<dbReference type="GO" id="GO:0005737">
    <property type="term" value="C:cytoplasm"/>
    <property type="evidence" value="ECO:0007669"/>
    <property type="project" value="UniProtKB-SubCell"/>
</dbReference>
<dbReference type="PANTHER" id="PTHR46165">
    <property type="entry name" value="SET AND MYND DOMAIN-CONTAINING PROTEIN 4"/>
    <property type="match status" value="1"/>
</dbReference>
<dbReference type="PROSITE" id="PS50280">
    <property type="entry name" value="SET"/>
    <property type="match status" value="1"/>
</dbReference>
<name>A0A6P7JJT7_9TELE</name>
<keyword evidence="7" id="KW-0479">Metal-binding</keyword>
<dbReference type="InterPro" id="IPR011990">
    <property type="entry name" value="TPR-like_helical_dom_sf"/>
</dbReference>
<evidence type="ECO:0000256" key="15">
    <source>
        <dbReference type="PROSITE-ProRule" id="PRU00134"/>
    </source>
</evidence>
<keyword evidence="19" id="KW-1185">Reference proteome</keyword>
<dbReference type="CDD" id="cd10536">
    <property type="entry name" value="SET_SMYD4"/>
    <property type="match status" value="1"/>
</dbReference>
<reference evidence="20" key="1">
    <citation type="submission" date="2025-08" db="UniProtKB">
        <authorList>
            <consortium name="RefSeq"/>
        </authorList>
    </citation>
    <scope>IDENTIFICATION</scope>
</reference>
<dbReference type="PROSITE" id="PS50865">
    <property type="entry name" value="ZF_MYND_2"/>
    <property type="match status" value="1"/>
</dbReference>
<evidence type="ECO:0000256" key="10">
    <source>
        <dbReference type="ARBA" id="ARBA00023242"/>
    </source>
</evidence>
<evidence type="ECO:0000256" key="4">
    <source>
        <dbReference type="ARBA" id="ARBA00022603"/>
    </source>
</evidence>
<dbReference type="OrthoDB" id="62495at2759"/>
<dbReference type="GO" id="GO:0008168">
    <property type="term" value="F:methyltransferase activity"/>
    <property type="evidence" value="ECO:0007669"/>
    <property type="project" value="UniProtKB-KW"/>
</dbReference>
<dbReference type="InterPro" id="IPR052097">
    <property type="entry name" value="SET-MYND_domain_protein"/>
</dbReference>
<evidence type="ECO:0000256" key="2">
    <source>
        <dbReference type="ARBA" id="ARBA00004496"/>
    </source>
</evidence>
<dbReference type="SUPFAM" id="SSF144232">
    <property type="entry name" value="HIT/MYND zinc finger-like"/>
    <property type="match status" value="1"/>
</dbReference>
<proteinExistence type="predicted"/>
<organism evidence="19 20">
    <name type="scientific">Parambassis ranga</name>
    <name type="common">Indian glassy fish</name>
    <dbReference type="NCBI Taxonomy" id="210632"/>
    <lineage>
        <taxon>Eukaryota</taxon>
        <taxon>Metazoa</taxon>
        <taxon>Chordata</taxon>
        <taxon>Craniata</taxon>
        <taxon>Vertebrata</taxon>
        <taxon>Euteleostomi</taxon>
        <taxon>Actinopterygii</taxon>
        <taxon>Neopterygii</taxon>
        <taxon>Teleostei</taxon>
        <taxon>Neoteleostei</taxon>
        <taxon>Acanthomorphata</taxon>
        <taxon>Ovalentaria</taxon>
        <taxon>Ambassidae</taxon>
        <taxon>Parambassis</taxon>
    </lineage>
</organism>
<evidence type="ECO:0000256" key="13">
    <source>
        <dbReference type="ARBA" id="ARBA00093635"/>
    </source>
</evidence>
<dbReference type="GO" id="GO:0008270">
    <property type="term" value="F:zinc ion binding"/>
    <property type="evidence" value="ECO:0007669"/>
    <property type="project" value="UniProtKB-KW"/>
</dbReference>
<protein>
    <recommendedName>
        <fullName evidence="13">Protein-lysine N-methyltransferase SMYD4</fullName>
    </recommendedName>
    <alternativeName>
        <fullName evidence="14">SET and MYND domain-containing protein 4</fullName>
    </alternativeName>
</protein>
<dbReference type="FunCoup" id="A0A6P7JJT7">
    <property type="interactions" value="1026"/>
</dbReference>
<dbReference type="Proteomes" id="UP000515145">
    <property type="component" value="Chromosome 14"/>
</dbReference>
<dbReference type="GO" id="GO:0032259">
    <property type="term" value="P:methylation"/>
    <property type="evidence" value="ECO:0007669"/>
    <property type="project" value="UniProtKB-KW"/>
</dbReference>
<evidence type="ECO:0000256" key="3">
    <source>
        <dbReference type="ARBA" id="ARBA00022490"/>
    </source>
</evidence>
<keyword evidence="6" id="KW-0949">S-adenosyl-L-methionine</keyword>
<evidence type="ECO:0000256" key="14">
    <source>
        <dbReference type="ARBA" id="ARBA00093680"/>
    </source>
</evidence>
<dbReference type="InterPro" id="IPR044421">
    <property type="entry name" value="SMYD4_SET"/>
</dbReference>
<dbReference type="Gene3D" id="1.25.40.10">
    <property type="entry name" value="Tetratricopeptide repeat domain"/>
    <property type="match status" value="2"/>
</dbReference>
<dbReference type="CTD" id="114826"/>
<dbReference type="Pfam" id="PF01753">
    <property type="entry name" value="zf-MYND"/>
    <property type="match status" value="1"/>
</dbReference>
<comment type="catalytic activity">
    <reaction evidence="11">
        <text>L-lysyl-[protein] + S-adenosyl-L-methionine = N(6)-methyl-L-lysyl-[protein] + S-adenosyl-L-homocysteine + H(+)</text>
        <dbReference type="Rhea" id="RHEA:51736"/>
        <dbReference type="Rhea" id="RHEA-COMP:9752"/>
        <dbReference type="Rhea" id="RHEA-COMP:13053"/>
        <dbReference type="ChEBI" id="CHEBI:15378"/>
        <dbReference type="ChEBI" id="CHEBI:29969"/>
        <dbReference type="ChEBI" id="CHEBI:57856"/>
        <dbReference type="ChEBI" id="CHEBI:59789"/>
        <dbReference type="ChEBI" id="CHEBI:61929"/>
    </reaction>
</comment>
<evidence type="ECO:0000313" key="20">
    <source>
        <dbReference type="RefSeq" id="XP_028277122.1"/>
    </source>
</evidence>
<keyword evidence="9" id="KW-0862">Zinc</keyword>
<dbReference type="GO" id="GO:0042826">
    <property type="term" value="F:histone deacetylase binding"/>
    <property type="evidence" value="ECO:0007669"/>
    <property type="project" value="TreeGrafter"/>
</dbReference>
<evidence type="ECO:0000259" key="18">
    <source>
        <dbReference type="PROSITE" id="PS50865"/>
    </source>
</evidence>
<dbReference type="InParanoid" id="A0A6P7JJT7"/>
<evidence type="ECO:0000256" key="5">
    <source>
        <dbReference type="ARBA" id="ARBA00022679"/>
    </source>
</evidence>
<evidence type="ECO:0000256" key="9">
    <source>
        <dbReference type="ARBA" id="ARBA00022833"/>
    </source>
</evidence>
<evidence type="ECO:0000256" key="16">
    <source>
        <dbReference type="SAM" id="MobiDB-lite"/>
    </source>
</evidence>
<comment type="subcellular location">
    <subcellularLocation>
        <location evidence="2">Cytoplasm</location>
    </subcellularLocation>
    <subcellularLocation>
        <location evidence="1">Nucleus</location>
    </subcellularLocation>
</comment>
<dbReference type="InterPro" id="IPR046341">
    <property type="entry name" value="SET_dom_sf"/>
</dbReference>
<keyword evidence="3" id="KW-0963">Cytoplasm</keyword>
<keyword evidence="8 15" id="KW-0863">Zinc-finger</keyword>
<accession>A0A6P7JJT7</accession>
<evidence type="ECO:0000256" key="7">
    <source>
        <dbReference type="ARBA" id="ARBA00022723"/>
    </source>
</evidence>
<dbReference type="InterPro" id="IPR002893">
    <property type="entry name" value="Znf_MYND"/>
</dbReference>
<gene>
    <name evidence="20" type="primary">smyd4</name>
</gene>
<keyword evidence="10" id="KW-0539">Nucleus</keyword>
<dbReference type="SUPFAM" id="SSF82199">
    <property type="entry name" value="SET domain"/>
    <property type="match status" value="1"/>
</dbReference>
<dbReference type="GO" id="GO:0005634">
    <property type="term" value="C:nucleus"/>
    <property type="evidence" value="ECO:0007669"/>
    <property type="project" value="UniProtKB-SubCell"/>
</dbReference>
<feature type="region of interest" description="Disordered" evidence="16">
    <location>
        <begin position="163"/>
        <end position="182"/>
    </location>
</feature>
<dbReference type="SUPFAM" id="SSF48452">
    <property type="entry name" value="TPR-like"/>
    <property type="match status" value="1"/>
</dbReference>
<keyword evidence="4" id="KW-0489">Methyltransferase</keyword>
<dbReference type="InterPro" id="IPR001214">
    <property type="entry name" value="SET_dom"/>
</dbReference>
<sequence length="805" mass="89478">MMDLPCLQWQDHVAQKWTRLYPELKETFTSLLEIDDVFQCALSLTTQDDLDFLQSMSAGYSVQKDAEQAAQCRERGNSSFKTRNYTEAALHYSQGVCFAPQSSEQLSLCYANRSAALYHLHNYKECLNDIDNALKNGYPSHLQHKLHDRRALCVNYLSAQEKANEDDHNPASVNPKGSDRVPASPLGPDTFGICPQTNVGYNVEKGRHLVAVETIAAGEVILIDRPYSCVLIPGMEEVKGKGGQQDAETEVLFGTEHRRCHFCLTETLSPVPCEGCSYSRYCSTSCQQEAWEEHHRWECPLAADLMVMGVMSQLALRVTLKAGMKNVQKAREQIGDEQKMSAPSCLNSDSYLRVFHLLHHINRQSPHLRFLCAVTIATLYLKLSQAGPPPISWNLSSPTAAISQSAEHVPCTTDWKSEQLLMGSAVLRHVLQLKCNAQAVITMQDTGTANLPVQSSCEIRIATAIFPTLSLLNHSCCPNTSLAFSTGSTAKPSDLSAHICGSKDEHRNKDHGPGAVIVTVRANKVIGPGQEILHCYGPHSSRMVTKERQHLLYEQYHFLCQCEACSQQQQEEVKEGRQQCSGTRGSPHKSGLLCFKCKGSLKKSTENGEPMFLCSRSSCGHRMSPSDVSRRLQEMRVNLETAHGLMERDRPGDWETLMLIQYVNIVTYKYHHHVIFLLCPPSGEALRLLERTRSESGLILEETHPLQGELADATARAYATMGDWNNAASHLEQSAAAIGAQYGEDSIELGRQLFKLAQLHFNGGARGPALSVIPKVRRLLCLHCGPHCHELQELKAMEQCLRGQS</sequence>
<dbReference type="GO" id="GO:0007507">
    <property type="term" value="P:heart development"/>
    <property type="evidence" value="ECO:0007669"/>
    <property type="project" value="TreeGrafter"/>
</dbReference>
<comment type="function">
    <text evidence="12">Protein-lysine N-methyltransferase. Monomethylates PRMT5, modulating its transcriptional activity. May also act as a histone methyltransferase. Plays a critical role in cardiac development. Acts as a key epigenetic regulator of gene expression during cardiac development via its dual activities as a methyltransferase and negative regulator of HDAC1.</text>
</comment>